<evidence type="ECO:0000256" key="15">
    <source>
        <dbReference type="ARBA" id="ARBA00022840"/>
    </source>
</evidence>
<evidence type="ECO:0000256" key="6">
    <source>
        <dbReference type="ARBA" id="ARBA00012309"/>
    </source>
</evidence>
<evidence type="ECO:0000259" key="24">
    <source>
        <dbReference type="Pfam" id="PF00764"/>
    </source>
</evidence>
<dbReference type="EC" id="1.1.1.284" evidence="6"/>
<proteinExistence type="inferred from homology"/>
<evidence type="ECO:0000313" key="29">
    <source>
        <dbReference type="Proteomes" id="UP000277300"/>
    </source>
</evidence>
<dbReference type="NCBIfam" id="TIGR02818">
    <property type="entry name" value="adh_III_F_hyde"/>
    <property type="match status" value="1"/>
</dbReference>
<evidence type="ECO:0000313" key="27">
    <source>
        <dbReference type="EMBL" id="RLN58709.1"/>
    </source>
</evidence>
<evidence type="ECO:0000256" key="4">
    <source>
        <dbReference type="ARBA" id="ARBA00011881"/>
    </source>
</evidence>
<evidence type="ECO:0000256" key="3">
    <source>
        <dbReference type="ARBA" id="ARBA00010902"/>
    </source>
</evidence>
<evidence type="ECO:0000256" key="13">
    <source>
        <dbReference type="ARBA" id="ARBA00022741"/>
    </source>
</evidence>
<dbReference type="InterPro" id="IPR018223">
    <property type="entry name" value="Arginosuc_synth_CS"/>
</dbReference>
<name>A0A3F2RSY3_9STRA</name>
<keyword evidence="9" id="KW-0055">Arginine biosynthesis</keyword>
<evidence type="ECO:0000256" key="16">
    <source>
        <dbReference type="ARBA" id="ARBA00023002"/>
    </source>
</evidence>
<dbReference type="FunFam" id="1.20.5.470:FF:000008">
    <property type="entry name" value="Argininosuccinate synthase"/>
    <property type="match status" value="1"/>
</dbReference>
<dbReference type="UniPathway" id="UPA00068">
    <property type="reaction ID" value="UER00113"/>
</dbReference>
<dbReference type="AlphaFoldDB" id="A0A3F2RSY3"/>
<dbReference type="Gene3D" id="1.20.5.470">
    <property type="entry name" value="Single helix bin"/>
    <property type="match status" value="1"/>
</dbReference>
<comment type="similarity">
    <text evidence="3">Belongs to the zinc-containing alcohol dehydrogenase family. Class-III subfamily.</text>
</comment>
<dbReference type="GO" id="GO:0004055">
    <property type="term" value="F:argininosuccinate synthase activity"/>
    <property type="evidence" value="ECO:0007669"/>
    <property type="project" value="UniProtKB-EC"/>
</dbReference>
<dbReference type="EC" id="6.3.4.5" evidence="5"/>
<keyword evidence="16" id="KW-0560">Oxidoreductase</keyword>
<dbReference type="GO" id="GO:0004022">
    <property type="term" value="F:alcohol dehydrogenase (NAD+) activity"/>
    <property type="evidence" value="ECO:0007669"/>
    <property type="project" value="UniProtKB-EC"/>
</dbReference>
<dbReference type="InterPro" id="IPR023434">
    <property type="entry name" value="Arginosuc_synth_type_1_subfam"/>
</dbReference>
<dbReference type="GO" id="GO:0005737">
    <property type="term" value="C:cytoplasm"/>
    <property type="evidence" value="ECO:0007669"/>
    <property type="project" value="TreeGrafter"/>
</dbReference>
<comment type="catalytic activity">
    <reaction evidence="21">
        <text>a secondary alcohol + NAD(+) = a ketone + NADH + H(+)</text>
        <dbReference type="Rhea" id="RHEA:10740"/>
        <dbReference type="ChEBI" id="CHEBI:15378"/>
        <dbReference type="ChEBI" id="CHEBI:17087"/>
        <dbReference type="ChEBI" id="CHEBI:35681"/>
        <dbReference type="ChEBI" id="CHEBI:57540"/>
        <dbReference type="ChEBI" id="CHEBI:57945"/>
        <dbReference type="EC" id="1.1.1.1"/>
    </reaction>
</comment>
<keyword evidence="14" id="KW-0862">Zinc</keyword>
<dbReference type="GO" id="GO:0000053">
    <property type="term" value="P:argininosuccinate metabolic process"/>
    <property type="evidence" value="ECO:0007669"/>
    <property type="project" value="TreeGrafter"/>
</dbReference>
<evidence type="ECO:0000256" key="7">
    <source>
        <dbReference type="ARBA" id="ARBA00013190"/>
    </source>
</evidence>
<dbReference type="GO" id="GO:0005524">
    <property type="term" value="F:ATP binding"/>
    <property type="evidence" value="ECO:0007669"/>
    <property type="project" value="UniProtKB-KW"/>
</dbReference>
<comment type="catalytic activity">
    <reaction evidence="20">
        <text>S-(hydroxymethyl)glutathione + NAD(+) = S-formylglutathione + NADH + H(+)</text>
        <dbReference type="Rhea" id="RHEA:19985"/>
        <dbReference type="ChEBI" id="CHEBI:15378"/>
        <dbReference type="ChEBI" id="CHEBI:57540"/>
        <dbReference type="ChEBI" id="CHEBI:57688"/>
        <dbReference type="ChEBI" id="CHEBI:57945"/>
        <dbReference type="ChEBI" id="CHEBI:58758"/>
        <dbReference type="EC" id="1.1.1.284"/>
    </reaction>
</comment>
<comment type="cofactor">
    <cofactor evidence="1">
        <name>Zn(2+)</name>
        <dbReference type="ChEBI" id="CHEBI:29105"/>
    </cofactor>
</comment>
<dbReference type="PROSITE" id="PS00564">
    <property type="entry name" value="ARGININOSUCCIN_SYN_1"/>
    <property type="match status" value="1"/>
</dbReference>
<dbReference type="InterPro" id="IPR014183">
    <property type="entry name" value="ADH_3"/>
</dbReference>
<dbReference type="EMBL" id="MBDO02000093">
    <property type="protein sequence ID" value="RLN63553.1"/>
    <property type="molecule type" value="Genomic_DNA"/>
</dbReference>
<evidence type="ECO:0000313" key="28">
    <source>
        <dbReference type="EMBL" id="RLN63553.1"/>
    </source>
</evidence>
<dbReference type="EMBL" id="MBAD02001089">
    <property type="protein sequence ID" value="RLN58709.1"/>
    <property type="molecule type" value="Genomic_DNA"/>
</dbReference>
<dbReference type="Pfam" id="PF00107">
    <property type="entry name" value="ADH_zinc_N"/>
    <property type="match status" value="1"/>
</dbReference>
<evidence type="ECO:0000259" key="23">
    <source>
        <dbReference type="Pfam" id="PF00107"/>
    </source>
</evidence>
<dbReference type="NCBIfam" id="TIGR00032">
    <property type="entry name" value="argG"/>
    <property type="match status" value="1"/>
</dbReference>
<evidence type="ECO:0000256" key="9">
    <source>
        <dbReference type="ARBA" id="ARBA00022571"/>
    </source>
</evidence>
<reference evidence="29 30" key="1">
    <citation type="submission" date="2018-07" db="EMBL/GenBank/DDBJ databases">
        <title>Genome sequencing of oomycete isolates from Chile give support for New Zealand origin for Phytophthora kernoviae and make available the first Nothophytophthora sp. genome.</title>
        <authorList>
            <person name="Studholme D.J."/>
            <person name="Sanfuentes E."/>
            <person name="Panda P."/>
            <person name="Hill R."/>
            <person name="Sambles C."/>
            <person name="Grant M."/>
            <person name="Williams N.M."/>
            <person name="Mcdougal R.L."/>
        </authorList>
    </citation>
    <scope>NUCLEOTIDE SEQUENCE [LARGE SCALE GENOMIC DNA]</scope>
    <source>
        <strain evidence="28">Chile6</strain>
        <strain evidence="27">Chile7</strain>
    </source>
</reference>
<evidence type="ECO:0000256" key="10">
    <source>
        <dbReference type="ARBA" id="ARBA00022598"/>
    </source>
</evidence>
<dbReference type="InterPro" id="IPR024074">
    <property type="entry name" value="AS_cat/multimer_dom_body"/>
</dbReference>
<dbReference type="EC" id="1.1.1.1" evidence="7"/>
<dbReference type="InterPro" id="IPR048268">
    <property type="entry name" value="Arginosuc_syn_C"/>
</dbReference>
<dbReference type="GO" id="GO:0006526">
    <property type="term" value="P:L-arginine biosynthetic process"/>
    <property type="evidence" value="ECO:0007669"/>
    <property type="project" value="UniProtKB-UniPathway"/>
</dbReference>
<accession>A0A3F2RSY3</accession>
<dbReference type="HAMAP" id="MF_00005">
    <property type="entry name" value="Arg_succ_synth_type1"/>
    <property type="match status" value="1"/>
</dbReference>
<dbReference type="Pfam" id="PF00764">
    <property type="entry name" value="Arginosuc_synth"/>
    <property type="match status" value="1"/>
</dbReference>
<keyword evidence="15" id="KW-0067">ATP-binding</keyword>
<comment type="caution">
    <text evidence="28">The sequence shown here is derived from an EMBL/GenBank/DDBJ whole genome shotgun (WGS) entry which is preliminary data.</text>
</comment>
<protein>
    <recommendedName>
        <fullName evidence="8">Argininosuccinate synthase</fullName>
        <ecNumber evidence="7">1.1.1.1</ecNumber>
        <ecNumber evidence="6">1.1.1.284</ecNumber>
        <ecNumber evidence="5">6.3.4.5</ecNumber>
    </recommendedName>
    <alternativeName>
        <fullName evidence="18">Citrulline--aspartate ligase</fullName>
    </alternativeName>
</protein>
<evidence type="ECO:0000259" key="25">
    <source>
        <dbReference type="Pfam" id="PF08240"/>
    </source>
</evidence>
<evidence type="ECO:0000256" key="14">
    <source>
        <dbReference type="ARBA" id="ARBA00022833"/>
    </source>
</evidence>
<dbReference type="Gene3D" id="3.90.180.10">
    <property type="entry name" value="Medium-chain alcohol dehydrogenases, catalytic domain"/>
    <property type="match status" value="1"/>
</dbReference>
<dbReference type="SUPFAM" id="SSF51735">
    <property type="entry name" value="NAD(P)-binding Rossmann-fold domains"/>
    <property type="match status" value="1"/>
</dbReference>
<gene>
    <name evidence="27" type="ORF">BBJ29_001588</name>
    <name evidence="28" type="ORF">BBP00_00004057</name>
</gene>
<dbReference type="InterPro" id="IPR002328">
    <property type="entry name" value="ADH_Zn_CS"/>
</dbReference>
<dbReference type="PANTHER" id="PTHR11587">
    <property type="entry name" value="ARGININOSUCCINATE SYNTHASE"/>
    <property type="match status" value="1"/>
</dbReference>
<dbReference type="GO" id="GO:0046294">
    <property type="term" value="P:formaldehyde catabolic process"/>
    <property type="evidence" value="ECO:0007669"/>
    <property type="project" value="InterPro"/>
</dbReference>
<dbReference type="PANTHER" id="PTHR11587:SF2">
    <property type="entry name" value="ARGININOSUCCINATE SYNTHASE"/>
    <property type="match status" value="1"/>
</dbReference>
<evidence type="ECO:0000256" key="21">
    <source>
        <dbReference type="ARBA" id="ARBA00049164"/>
    </source>
</evidence>
<dbReference type="SUPFAM" id="SSF50129">
    <property type="entry name" value="GroES-like"/>
    <property type="match status" value="2"/>
</dbReference>
<dbReference type="InterPro" id="IPR013154">
    <property type="entry name" value="ADH-like_N"/>
</dbReference>
<keyword evidence="12" id="KW-0479">Metal-binding</keyword>
<evidence type="ECO:0000256" key="8">
    <source>
        <dbReference type="ARBA" id="ARBA00014810"/>
    </source>
</evidence>
<comment type="catalytic activity">
    <reaction evidence="22">
        <text>a primary alcohol + NAD(+) = an aldehyde + NADH + H(+)</text>
        <dbReference type="Rhea" id="RHEA:10736"/>
        <dbReference type="ChEBI" id="CHEBI:15378"/>
        <dbReference type="ChEBI" id="CHEBI:15734"/>
        <dbReference type="ChEBI" id="CHEBI:17478"/>
        <dbReference type="ChEBI" id="CHEBI:57540"/>
        <dbReference type="ChEBI" id="CHEBI:57945"/>
        <dbReference type="EC" id="1.1.1.1"/>
    </reaction>
</comment>
<dbReference type="FunFam" id="3.40.50.720:FF:000003">
    <property type="entry name" value="S-(hydroxymethyl)glutathione dehydrogenase"/>
    <property type="match status" value="1"/>
</dbReference>
<organism evidence="28 29">
    <name type="scientific">Phytophthora kernoviae</name>
    <dbReference type="NCBI Taxonomy" id="325452"/>
    <lineage>
        <taxon>Eukaryota</taxon>
        <taxon>Sar</taxon>
        <taxon>Stramenopiles</taxon>
        <taxon>Oomycota</taxon>
        <taxon>Peronosporomycetes</taxon>
        <taxon>Peronosporales</taxon>
        <taxon>Peronosporaceae</taxon>
        <taxon>Phytophthora</taxon>
    </lineage>
</organism>
<feature type="domain" description="Arginosuccinate synthase-like N-terminal" evidence="24">
    <location>
        <begin position="386"/>
        <end position="551"/>
    </location>
</feature>
<evidence type="ECO:0000256" key="22">
    <source>
        <dbReference type="ARBA" id="ARBA00049243"/>
    </source>
</evidence>
<dbReference type="Gene3D" id="3.90.1260.10">
    <property type="entry name" value="Argininosuccinate synthetase, chain A, domain 2"/>
    <property type="match status" value="1"/>
</dbReference>
<evidence type="ECO:0000256" key="2">
    <source>
        <dbReference type="ARBA" id="ARBA00004967"/>
    </source>
</evidence>
<dbReference type="FunFam" id="3.90.180.10:FF:000140">
    <property type="entry name" value="Uncharacterized protein"/>
    <property type="match status" value="1"/>
</dbReference>
<comment type="pathway">
    <text evidence="2">Amino-acid biosynthesis; L-arginine biosynthesis; L-arginine from L-ornithine and carbamoyl phosphate: step 2/3.</text>
</comment>
<comment type="catalytic activity">
    <reaction evidence="19">
        <text>S-(hydroxymethyl)glutathione + NADP(+) = S-formylglutathione + NADPH + H(+)</text>
        <dbReference type="Rhea" id="RHEA:19981"/>
        <dbReference type="ChEBI" id="CHEBI:15378"/>
        <dbReference type="ChEBI" id="CHEBI:57688"/>
        <dbReference type="ChEBI" id="CHEBI:57783"/>
        <dbReference type="ChEBI" id="CHEBI:58349"/>
        <dbReference type="ChEBI" id="CHEBI:58758"/>
        <dbReference type="EC" id="1.1.1.284"/>
    </reaction>
</comment>
<evidence type="ECO:0000256" key="11">
    <source>
        <dbReference type="ARBA" id="ARBA00022605"/>
    </source>
</evidence>
<dbReference type="OrthoDB" id="1688907at2759"/>
<dbReference type="Proteomes" id="UP000284657">
    <property type="component" value="Unassembled WGS sequence"/>
</dbReference>
<dbReference type="InterPro" id="IPR011032">
    <property type="entry name" value="GroES-like_sf"/>
</dbReference>
<dbReference type="Gene3D" id="3.40.50.720">
    <property type="entry name" value="NAD(P)-binding Rossmann-like Domain"/>
    <property type="match status" value="1"/>
</dbReference>
<dbReference type="PROSITE" id="PS00565">
    <property type="entry name" value="ARGININOSUCCIN_SYN_2"/>
    <property type="match status" value="1"/>
</dbReference>
<dbReference type="FunFam" id="3.40.50.620:FF:000019">
    <property type="entry name" value="Argininosuccinate synthase"/>
    <property type="match status" value="1"/>
</dbReference>
<evidence type="ECO:0000256" key="17">
    <source>
        <dbReference type="ARBA" id="ARBA00023027"/>
    </source>
</evidence>
<dbReference type="GO" id="GO:0051903">
    <property type="term" value="F:S-(hydroxymethyl)glutathione dehydrogenase [NAD(P)+] activity"/>
    <property type="evidence" value="ECO:0007669"/>
    <property type="project" value="UniProtKB-EC"/>
</dbReference>
<dbReference type="Pfam" id="PF20979">
    <property type="entry name" value="Arginosuc_syn_C"/>
    <property type="match status" value="1"/>
</dbReference>
<keyword evidence="10" id="KW-0436">Ligase</keyword>
<dbReference type="InterPro" id="IPR014729">
    <property type="entry name" value="Rossmann-like_a/b/a_fold"/>
</dbReference>
<dbReference type="NCBIfam" id="NF001770">
    <property type="entry name" value="PRK00509.1"/>
    <property type="match status" value="1"/>
</dbReference>
<keyword evidence="17" id="KW-0520">NAD</keyword>
<feature type="domain" description="Alcohol dehydrogenase-like C-terminal" evidence="23">
    <location>
        <begin position="205"/>
        <end position="333"/>
    </location>
</feature>
<keyword evidence="11" id="KW-0028">Amino-acid biosynthesis</keyword>
<dbReference type="GO" id="GO:0008270">
    <property type="term" value="F:zinc ion binding"/>
    <property type="evidence" value="ECO:0007669"/>
    <property type="project" value="InterPro"/>
</dbReference>
<evidence type="ECO:0000256" key="20">
    <source>
        <dbReference type="ARBA" id="ARBA00048110"/>
    </source>
</evidence>
<dbReference type="CDD" id="cd01999">
    <property type="entry name" value="ASS"/>
    <property type="match status" value="1"/>
</dbReference>
<evidence type="ECO:0000256" key="18">
    <source>
        <dbReference type="ARBA" id="ARBA00029916"/>
    </source>
</evidence>
<feature type="domain" description="Arginosuccinate synthase C-terminal" evidence="26">
    <location>
        <begin position="560"/>
        <end position="788"/>
    </location>
</feature>
<dbReference type="InterPro" id="IPR036291">
    <property type="entry name" value="NAD(P)-bd_dom_sf"/>
</dbReference>
<dbReference type="Proteomes" id="UP000277300">
    <property type="component" value="Unassembled WGS sequence"/>
</dbReference>
<dbReference type="Gene3D" id="3.40.50.620">
    <property type="entry name" value="HUPs"/>
    <property type="match status" value="1"/>
</dbReference>
<dbReference type="InterPro" id="IPR013149">
    <property type="entry name" value="ADH-like_C"/>
</dbReference>
<dbReference type="Pfam" id="PF08240">
    <property type="entry name" value="ADH_N"/>
    <property type="match status" value="1"/>
</dbReference>
<evidence type="ECO:0000256" key="19">
    <source>
        <dbReference type="ARBA" id="ARBA00047793"/>
    </source>
</evidence>
<keyword evidence="13" id="KW-0547">Nucleotide-binding</keyword>
<comment type="subunit">
    <text evidence="4">Homotetramer.</text>
</comment>
<evidence type="ECO:0000256" key="12">
    <source>
        <dbReference type="ARBA" id="ARBA00022723"/>
    </source>
</evidence>
<evidence type="ECO:0000256" key="1">
    <source>
        <dbReference type="ARBA" id="ARBA00001947"/>
    </source>
</evidence>
<dbReference type="SUPFAM" id="SSF69864">
    <property type="entry name" value="Argininosuccinate synthetase, C-terminal domain"/>
    <property type="match status" value="1"/>
</dbReference>
<feature type="domain" description="Alcohol dehydrogenase-like N-terminal" evidence="25">
    <location>
        <begin position="33"/>
        <end position="163"/>
    </location>
</feature>
<evidence type="ECO:0000259" key="26">
    <source>
        <dbReference type="Pfam" id="PF20979"/>
    </source>
</evidence>
<sequence>MSSPEPITCKAAVCWKAKEDYVLEDVIVGAPRAGEVRIKILATGVCHTDEYTRSGADPEGIFPVIMGHEGAGVVESVGPDVTTVKVGDHVVPCYTPQCRNCKFCKSNKTNLCSIIRSTQGRGLMPDGTSRFTCKRNGETLFHFMGTSTFSEYTVLPEISVAKIDASAPLDKVCLLGCGITTGYGAVVNTMKVEKDSTVAVFGLGAVGLAVIMGAKAVGARKIIAVDINAKKFPIAEEFGATQCVNPKDYGDRPIQDVLIELTEEDGFGGLDYTFECIGLQQTMRAALECCHKGWGQSCIIGVAASGVELATRPFQLVTGRRWAGSAFGGFKSRDGVPSLVDKYMKKELKVDEFITHKFDLPQINEAFKAMHHGDCIRAIVYFQGDKVVLAYSGGLDTSIILKWLTNKGFEVICYCANVGQQGEDYAKVKAKALSLGANKVYIEDLREEFVENYIFEAVKSNAIYESRYLLGTSLARPVIAKKQVEIAQAEGAKFVAHGATGKGNDQVRFELCAQALDAHLKTIAPWRDAEFIEKFKGRADLIQYAKEQNIPIDATPKAPYSVDENLYHTSYEAGMLEDPMTAPMVEMFKMTVDPKDAPDAAEQISIRFEKGIPVGVTNLTAKTPELNGALDLFLELNKLAGKHGVGRIDIVENRFVGIKSRGCYETPGGTILRHAHLDLEGLCMDREVMKVRDSLSAKFAEFCYNGFWFAPEMDFVRNAVDFSQQNITGYVNLELYKGNVTVIGRYSDEALYSADLASMDQEGGGANFDYNPADAQGFIRINATRLKAWRCRPQPKK</sequence>
<dbReference type="GO" id="GO:0000050">
    <property type="term" value="P:urea cycle"/>
    <property type="evidence" value="ECO:0007669"/>
    <property type="project" value="TreeGrafter"/>
</dbReference>
<dbReference type="CDD" id="cd08300">
    <property type="entry name" value="alcohol_DH_class_III"/>
    <property type="match status" value="1"/>
</dbReference>
<evidence type="ECO:0000256" key="5">
    <source>
        <dbReference type="ARBA" id="ARBA00012286"/>
    </source>
</evidence>
<dbReference type="FunFam" id="3.90.1260.10:FF:000003">
    <property type="entry name" value="Argininosuccinate synthase"/>
    <property type="match status" value="1"/>
</dbReference>
<dbReference type="InterPro" id="IPR048267">
    <property type="entry name" value="Arginosuc_syn_N"/>
</dbReference>
<dbReference type="PROSITE" id="PS00059">
    <property type="entry name" value="ADH_ZINC"/>
    <property type="match status" value="1"/>
</dbReference>
<dbReference type="InterPro" id="IPR001518">
    <property type="entry name" value="Arginosuc_synth"/>
</dbReference>
<dbReference type="SUPFAM" id="SSF52402">
    <property type="entry name" value="Adenine nucleotide alpha hydrolases-like"/>
    <property type="match status" value="1"/>
</dbReference>
<evidence type="ECO:0000313" key="30">
    <source>
        <dbReference type="Proteomes" id="UP000284657"/>
    </source>
</evidence>